<evidence type="ECO:0000313" key="2">
    <source>
        <dbReference type="EMBL" id="SHN29252.1"/>
    </source>
</evidence>
<proteinExistence type="predicted"/>
<dbReference type="EMBL" id="FRBI01000033">
    <property type="protein sequence ID" value="SHN29252.1"/>
    <property type="molecule type" value="Genomic_DNA"/>
</dbReference>
<evidence type="ECO:0000313" key="3">
    <source>
        <dbReference type="Proteomes" id="UP000184111"/>
    </source>
</evidence>
<keyword evidence="3" id="KW-1185">Reference proteome</keyword>
<dbReference type="AlphaFoldDB" id="A0A1M7QEV3"/>
<organism evidence="2 3">
    <name type="scientific">Actinacidiphila paucisporea</name>
    <dbReference type="NCBI Taxonomy" id="310782"/>
    <lineage>
        <taxon>Bacteria</taxon>
        <taxon>Bacillati</taxon>
        <taxon>Actinomycetota</taxon>
        <taxon>Actinomycetes</taxon>
        <taxon>Kitasatosporales</taxon>
        <taxon>Streptomycetaceae</taxon>
        <taxon>Actinacidiphila</taxon>
    </lineage>
</organism>
<dbReference type="Gene3D" id="1.10.3360.10">
    <property type="entry name" value="VPA0735-like domain"/>
    <property type="match status" value="1"/>
</dbReference>
<feature type="compositionally biased region" description="Low complexity" evidence="1">
    <location>
        <begin position="138"/>
        <end position="147"/>
    </location>
</feature>
<feature type="compositionally biased region" description="Low complexity" evidence="1">
    <location>
        <begin position="156"/>
        <end position="169"/>
    </location>
</feature>
<reference evidence="2 3" key="1">
    <citation type="submission" date="2016-11" db="EMBL/GenBank/DDBJ databases">
        <authorList>
            <person name="Jaros S."/>
            <person name="Januszkiewicz K."/>
            <person name="Wedrychowicz H."/>
        </authorList>
    </citation>
    <scope>NUCLEOTIDE SEQUENCE [LARGE SCALE GENOMIC DNA]</scope>
    <source>
        <strain evidence="2 3">CGMCC 4.2025</strain>
    </source>
</reference>
<name>A0A1M7QEV3_9ACTN</name>
<protein>
    <submittedName>
        <fullName evidence="2">Uncharacterized protein</fullName>
    </submittedName>
</protein>
<dbReference type="Proteomes" id="UP000184111">
    <property type="component" value="Unassembled WGS sequence"/>
</dbReference>
<dbReference type="SUPFAM" id="SSF160935">
    <property type="entry name" value="VPA0735-like"/>
    <property type="match status" value="1"/>
</dbReference>
<accession>A0A1M7QEV3</accession>
<feature type="region of interest" description="Disordered" evidence="1">
    <location>
        <begin position="138"/>
        <end position="176"/>
    </location>
</feature>
<sequence>MNRRDCPGFGPGQSRRRDGYFFSEVVDERDRFYLAMLHQLGITKGEPFAPDERTARILEQGAAAGELMAQARCPRAGLLVPRPDGALFFGDGGHPCGGPCLAGASCAMDLKPWWSGGPGVGDAIGQMLASAVGIAISSSPAGPARATRPPPRSVHPGPTAGGQATPPRAGSKRALG</sequence>
<evidence type="ECO:0000256" key="1">
    <source>
        <dbReference type="SAM" id="MobiDB-lite"/>
    </source>
</evidence>
<gene>
    <name evidence="2" type="ORF">SAMN05216499_13323</name>
</gene>